<dbReference type="Proteomes" id="UP000006036">
    <property type="component" value="Chromosome 1"/>
</dbReference>
<organism evidence="2 3">
    <name type="scientific">Helicobacter cinaedi CCUG 18818 = ATCC BAA-847</name>
    <dbReference type="NCBI Taxonomy" id="537971"/>
    <lineage>
        <taxon>Bacteria</taxon>
        <taxon>Pseudomonadati</taxon>
        <taxon>Campylobacterota</taxon>
        <taxon>Epsilonproteobacteria</taxon>
        <taxon>Campylobacterales</taxon>
        <taxon>Helicobacteraceae</taxon>
        <taxon>Helicobacter</taxon>
    </lineage>
</organism>
<reference evidence="2 3" key="1">
    <citation type="journal article" date="2012" name="J. Bacteriol.">
        <title>Complete Genome Sequence of Helicobacter cinaedi Type Strain ATCC BAA-847.</title>
        <authorList>
            <person name="Miyoshi-Akiyama T."/>
            <person name="Takeshita N."/>
            <person name="Ohmagari N."/>
            <person name="Kirikae T."/>
        </authorList>
    </citation>
    <scope>NUCLEOTIDE SEQUENCE [LARGE SCALE GENOMIC DNA]</scope>
    <source>
        <strain evidence="2 3">ATCC BAA-847</strain>
    </source>
</reference>
<evidence type="ECO:0000256" key="1">
    <source>
        <dbReference type="SAM" id="Phobius"/>
    </source>
</evidence>
<feature type="transmembrane region" description="Helical" evidence="1">
    <location>
        <begin position="31"/>
        <end position="50"/>
    </location>
</feature>
<dbReference type="RefSeq" id="WP_015453536.1">
    <property type="nucleotide sequence ID" value="NC_020555.1"/>
</dbReference>
<dbReference type="KEGG" id="hcb:HCBAA847_1218"/>
<keyword evidence="1" id="KW-0472">Membrane</keyword>
<dbReference type="InterPro" id="IPR030808">
    <property type="entry name" value="Glycosyl_04372"/>
</dbReference>
<keyword evidence="1" id="KW-1133">Transmembrane helix</keyword>
<proteinExistence type="predicted"/>
<gene>
    <name evidence="2" type="ORF">HCBAA847_1218</name>
</gene>
<accession>A0AAI8MP19</accession>
<dbReference type="EMBL" id="AP012492">
    <property type="protein sequence ID" value="BAM32452.1"/>
    <property type="molecule type" value="Genomic_DNA"/>
</dbReference>
<name>A0AAI8MP19_9HELI</name>
<keyword evidence="1" id="KW-0812">Transmembrane</keyword>
<dbReference type="AlphaFoldDB" id="A0AAI8MP19"/>
<dbReference type="NCBIfam" id="TIGR04372">
    <property type="entry name" value="glycosyl_04372"/>
    <property type="match status" value="1"/>
</dbReference>
<protein>
    <recommendedName>
        <fullName evidence="4">TIGR04372 family glycosyltransferase</fullName>
    </recommendedName>
</protein>
<evidence type="ECO:0000313" key="2">
    <source>
        <dbReference type="EMBL" id="BAM32452.1"/>
    </source>
</evidence>
<evidence type="ECO:0008006" key="4">
    <source>
        <dbReference type="Google" id="ProtNLM"/>
    </source>
</evidence>
<evidence type="ECO:0000313" key="3">
    <source>
        <dbReference type="Proteomes" id="UP000006036"/>
    </source>
</evidence>
<sequence length="441" mass="51704">MFKKCKDLVKAILPTSVYGVLREGIFRCVGYIKFAVKLILFPFVWPYMWVLNLKQPTRVTTLISCRIGHLALNTDLFVRQRKNDTNERIIFLAPLPVSNEFLLQRWSEIIEVVSLSKHPFYVRCLSLLLFFKSKYAFELPYEGNEYDIYLNTKSSFYFTDSEKQDGDRILEEMGIGKNDWFVCVFARDSAYLDQTFEYSVNHDTGERGWSYHDYRDSDIDSLNLAIDEILARGGFVVRLGKVVAKAMSYKHDKVIDYPLSKWRSDFMDIYLQYRAKFVLSSSTSGATDVCSLFDTPYCGVNTPAYWNIPYKNAIQIPKIYRHKHNGKMVGLQEWIKLVETQKADRHYGCDYEDPTQLSIWHSGFYAKNELEIINNTPEEILELTKEMFERLDGSFTQSDEDKKRQEKYLAINATYLPVKECKNPYGRDFLAKNPWFLENYK</sequence>